<dbReference type="Gene3D" id="3.40.190.10">
    <property type="entry name" value="Periplasmic binding protein-like II"/>
    <property type="match status" value="1"/>
</dbReference>
<comment type="caution">
    <text evidence="2">The sequence shown here is derived from an EMBL/GenBank/DDBJ whole genome shotgun (WGS) entry which is preliminary data.</text>
</comment>
<dbReference type="PANTHER" id="PTHR43649:SF12">
    <property type="entry name" value="DIACETYLCHITOBIOSE BINDING PROTEIN DASA"/>
    <property type="match status" value="1"/>
</dbReference>
<dbReference type="SUPFAM" id="SSF53850">
    <property type="entry name" value="Periplasmic binding protein-like II"/>
    <property type="match status" value="1"/>
</dbReference>
<sequence length="479" mass="54396">MRTASHCWKAMCRRGPTRPIAHGGVNVSNSQTRRRRMKKPAHWITLGGLALLTLGFVTACQKQENKQMKAPSKAEESIVDQKLELVFHSSSGDTEASFNTFYGDALRRKFPNWTITYIRSAAGRTLPELLVMNQKVDVLYSASNTFNEMAMPVELQYDMTGLIQKHSIDLRQYQSDLIEGLRTTNGEIYALPITNIVQSLFYNKSIFDQFGVPYPIDGMTWESMLQTAQRLTRKEGEKQYLGFAASPSFLNMNPYGQSFWDTKSEMPTFQEDVWKRLIQQYFIVSAQGPGYKEWVIANNRLPYRLELTNSQQLAMFVFNSQFPLTVPEDMKKIDWDMIALPTLAEKPGVGSQSTPYVMGVTSISENKDAAITAIQYLMSLEMQTDYSRKGFMPVLDREDVRIPFAQDTVFKDKNWQSVFYNKPGPMAKSSRYELMAGRQLHAVVPRIVKGEVDLNTALREAAENAQKAVAEVKSSVKVP</sequence>
<name>A0A5C4T771_9BACL</name>
<keyword evidence="1" id="KW-0812">Transmembrane</keyword>
<protein>
    <submittedName>
        <fullName evidence="2">Extracellular solute-binding protein</fullName>
    </submittedName>
</protein>
<dbReference type="PANTHER" id="PTHR43649">
    <property type="entry name" value="ARABINOSE-BINDING PROTEIN-RELATED"/>
    <property type="match status" value="1"/>
</dbReference>
<dbReference type="AlphaFoldDB" id="A0A5C4T771"/>
<dbReference type="OrthoDB" id="9795467at2"/>
<dbReference type="InterPro" id="IPR006059">
    <property type="entry name" value="SBP"/>
</dbReference>
<proteinExistence type="predicted"/>
<dbReference type="EMBL" id="VDCQ01000024">
    <property type="protein sequence ID" value="TNJ64888.1"/>
    <property type="molecule type" value="Genomic_DNA"/>
</dbReference>
<dbReference type="InterPro" id="IPR050490">
    <property type="entry name" value="Bact_solute-bd_prot1"/>
</dbReference>
<gene>
    <name evidence="2" type="ORF">FE784_17815</name>
</gene>
<evidence type="ECO:0000313" key="3">
    <source>
        <dbReference type="Proteomes" id="UP000307943"/>
    </source>
</evidence>
<reference evidence="2 3" key="1">
    <citation type="submission" date="2019-05" db="EMBL/GenBank/DDBJ databases">
        <title>We sequenced the genome of Paenibacillus hemerocallicola KCTC 33185 for further insight into its adaptation and study the phylogeny of Paenibacillus.</title>
        <authorList>
            <person name="Narsing Rao M.P."/>
        </authorList>
    </citation>
    <scope>NUCLEOTIDE SEQUENCE [LARGE SCALE GENOMIC DNA]</scope>
    <source>
        <strain evidence="2 3">KCTC 33185</strain>
    </source>
</reference>
<accession>A0A5C4T771</accession>
<dbReference type="Pfam" id="PF01547">
    <property type="entry name" value="SBP_bac_1"/>
    <property type="match status" value="1"/>
</dbReference>
<keyword evidence="3" id="KW-1185">Reference proteome</keyword>
<organism evidence="2 3">
    <name type="scientific">Paenibacillus hemerocallicola</name>
    <dbReference type="NCBI Taxonomy" id="1172614"/>
    <lineage>
        <taxon>Bacteria</taxon>
        <taxon>Bacillati</taxon>
        <taxon>Bacillota</taxon>
        <taxon>Bacilli</taxon>
        <taxon>Bacillales</taxon>
        <taxon>Paenibacillaceae</taxon>
        <taxon>Paenibacillus</taxon>
    </lineage>
</organism>
<keyword evidence="1" id="KW-0472">Membrane</keyword>
<evidence type="ECO:0000313" key="2">
    <source>
        <dbReference type="EMBL" id="TNJ64888.1"/>
    </source>
</evidence>
<feature type="transmembrane region" description="Helical" evidence="1">
    <location>
        <begin position="41"/>
        <end position="59"/>
    </location>
</feature>
<evidence type="ECO:0000256" key="1">
    <source>
        <dbReference type="SAM" id="Phobius"/>
    </source>
</evidence>
<keyword evidence="1" id="KW-1133">Transmembrane helix</keyword>
<dbReference type="Proteomes" id="UP000307943">
    <property type="component" value="Unassembled WGS sequence"/>
</dbReference>